<evidence type="ECO:0000256" key="2">
    <source>
        <dbReference type="ARBA" id="ARBA00022617"/>
    </source>
</evidence>
<dbReference type="InterPro" id="IPR036909">
    <property type="entry name" value="Cyt_c-like_dom_sf"/>
</dbReference>
<keyword evidence="5 6" id="KW-0408">Iron</keyword>
<dbReference type="PANTHER" id="PTHR37823:SF1">
    <property type="entry name" value="CYTOCHROME C-553-LIKE"/>
    <property type="match status" value="1"/>
</dbReference>
<dbReference type="AlphaFoldDB" id="A0A8T7M2F0"/>
<reference evidence="9" key="2">
    <citation type="journal article" date="2024" name="Nature">
        <title>Anoxygenic phototroph of the Chloroflexota uses a type I reaction centre.</title>
        <authorList>
            <person name="Tsuji J.M."/>
            <person name="Shaw N.A."/>
            <person name="Nagashima S."/>
            <person name="Venkiteswaran J.J."/>
            <person name="Schiff S.L."/>
            <person name="Watanabe T."/>
            <person name="Fukui M."/>
            <person name="Hanada S."/>
            <person name="Tank M."/>
            <person name="Neufeld J.D."/>
        </authorList>
    </citation>
    <scope>NUCLEOTIDE SEQUENCE</scope>
    <source>
        <strain evidence="9">L227-S17</strain>
    </source>
</reference>
<protein>
    <submittedName>
        <fullName evidence="9">C-type cytochrome</fullName>
    </submittedName>
    <submittedName>
        <fullName evidence="8">Cytochrome c</fullName>
    </submittedName>
</protein>
<keyword evidence="3 6" id="KW-0479">Metal-binding</keyword>
<evidence type="ECO:0000256" key="6">
    <source>
        <dbReference type="PROSITE-ProRule" id="PRU00433"/>
    </source>
</evidence>
<evidence type="ECO:0000259" key="7">
    <source>
        <dbReference type="PROSITE" id="PS51007"/>
    </source>
</evidence>
<dbReference type="Pfam" id="PF13442">
    <property type="entry name" value="Cytochrome_CBB3"/>
    <property type="match status" value="1"/>
</dbReference>
<evidence type="ECO:0000256" key="5">
    <source>
        <dbReference type="ARBA" id="ARBA00023004"/>
    </source>
</evidence>
<evidence type="ECO:0000313" key="11">
    <source>
        <dbReference type="Proteomes" id="UP001431572"/>
    </source>
</evidence>
<keyword evidence="4" id="KW-0249">Electron transport</keyword>
<gene>
    <name evidence="8" type="ORF">HXX08_01620</name>
    <name evidence="9" type="ORF">OZ401_002244</name>
</gene>
<evidence type="ECO:0000313" key="8">
    <source>
        <dbReference type="EMBL" id="NWJ44555.1"/>
    </source>
</evidence>
<accession>A0A8T7M2F0</accession>
<evidence type="ECO:0000256" key="4">
    <source>
        <dbReference type="ARBA" id="ARBA00022982"/>
    </source>
</evidence>
<dbReference type="PROSITE" id="PS51007">
    <property type="entry name" value="CYTC"/>
    <property type="match status" value="2"/>
</dbReference>
<dbReference type="GO" id="GO:0020037">
    <property type="term" value="F:heme binding"/>
    <property type="evidence" value="ECO:0007669"/>
    <property type="project" value="InterPro"/>
</dbReference>
<reference evidence="8 10" key="1">
    <citation type="submission" date="2020-06" db="EMBL/GenBank/DDBJ databases">
        <title>Anoxygenic phototrophic Chloroflexota member uses a Type I reaction center.</title>
        <authorList>
            <person name="Tsuji J.M."/>
            <person name="Shaw N.A."/>
            <person name="Nagashima S."/>
            <person name="Venkiteswaran J."/>
            <person name="Schiff S.L."/>
            <person name="Hanada S."/>
            <person name="Tank M."/>
            <person name="Neufeld J.D."/>
        </authorList>
    </citation>
    <scope>NUCLEOTIDE SEQUENCE [LARGE SCALE GENOMIC DNA]</scope>
    <source>
        <strain evidence="8">L227-S17</strain>
    </source>
</reference>
<keyword evidence="1" id="KW-0813">Transport</keyword>
<keyword evidence="11" id="KW-1185">Reference proteome</keyword>
<evidence type="ECO:0000256" key="3">
    <source>
        <dbReference type="ARBA" id="ARBA00022723"/>
    </source>
</evidence>
<dbReference type="Proteomes" id="UP001431572">
    <property type="component" value="Chromosome 1"/>
</dbReference>
<sequence length="306" mass="33833">MSTRMVMSIAFALAVVLGMLLYILNDNSRASLTTISNRDEEILKGAQLFAANCSQCHGPKGEGAIGPALNRPSWKPGDKNFDFNSTYDFINKAMTRGQFSPQPGIAMPAWSRNFGGPLTDEQIDFIITYIIYGNWDDVLQVLTYTQNPNFSADLPANAAQKAKYPDADKTTPAGVQQKAALDAELASTKKLIMQKGCLNCHAIGSAGTTLAPNLTEVGSRRTRDWLYTWIEDPTKVPDSNRGPNVQPWFSQYSTARTEFWPMQPTWMPAIQMTVDERNTIVDYISELKRAPVTVKALDQATPTPTK</sequence>
<proteinExistence type="predicted"/>
<organism evidence="8 10">
    <name type="scientific">Candidatus Chlorohelix allophototropha</name>
    <dbReference type="NCBI Taxonomy" id="3003348"/>
    <lineage>
        <taxon>Bacteria</taxon>
        <taxon>Bacillati</taxon>
        <taxon>Chloroflexota</taxon>
        <taxon>Chloroflexia</taxon>
        <taxon>Candidatus Chloroheliales</taxon>
        <taxon>Candidatus Chloroheliaceae</taxon>
        <taxon>Candidatus Chlorohelix</taxon>
    </lineage>
</organism>
<dbReference type="GO" id="GO:0046872">
    <property type="term" value="F:metal ion binding"/>
    <property type="evidence" value="ECO:0007669"/>
    <property type="project" value="UniProtKB-KW"/>
</dbReference>
<feature type="domain" description="Cytochrome c" evidence="7">
    <location>
        <begin position="183"/>
        <end position="288"/>
    </location>
</feature>
<dbReference type="SUPFAM" id="SSF46626">
    <property type="entry name" value="Cytochrome c"/>
    <property type="match status" value="2"/>
</dbReference>
<dbReference type="EMBL" id="CP128399">
    <property type="protein sequence ID" value="WJW66446.1"/>
    <property type="molecule type" value="Genomic_DNA"/>
</dbReference>
<dbReference type="PANTHER" id="PTHR37823">
    <property type="entry name" value="CYTOCHROME C-553-LIKE"/>
    <property type="match status" value="1"/>
</dbReference>
<evidence type="ECO:0000313" key="10">
    <source>
        <dbReference type="Proteomes" id="UP000521676"/>
    </source>
</evidence>
<dbReference type="InterPro" id="IPR009056">
    <property type="entry name" value="Cyt_c-like_dom"/>
</dbReference>
<feature type="domain" description="Cytochrome c" evidence="7">
    <location>
        <begin position="40"/>
        <end position="134"/>
    </location>
</feature>
<name>A0A8T7M2F0_9CHLR</name>
<dbReference type="Pfam" id="PF00034">
    <property type="entry name" value="Cytochrom_C"/>
    <property type="match status" value="1"/>
</dbReference>
<evidence type="ECO:0000313" key="9">
    <source>
        <dbReference type="EMBL" id="WJW66446.1"/>
    </source>
</evidence>
<keyword evidence="2 6" id="KW-0349">Heme</keyword>
<evidence type="ECO:0000256" key="1">
    <source>
        <dbReference type="ARBA" id="ARBA00022448"/>
    </source>
</evidence>
<dbReference type="RefSeq" id="WP_341468332.1">
    <property type="nucleotide sequence ID" value="NZ_CP128399.1"/>
</dbReference>
<dbReference type="GO" id="GO:0009055">
    <property type="term" value="F:electron transfer activity"/>
    <property type="evidence" value="ECO:0007669"/>
    <property type="project" value="InterPro"/>
</dbReference>
<dbReference type="Proteomes" id="UP000521676">
    <property type="component" value="Unassembled WGS sequence"/>
</dbReference>
<dbReference type="InterPro" id="IPR051811">
    <property type="entry name" value="Cytochrome_c550/c551-like"/>
</dbReference>
<dbReference type="EMBL" id="JACATZ010000001">
    <property type="protein sequence ID" value="NWJ44555.1"/>
    <property type="molecule type" value="Genomic_DNA"/>
</dbReference>
<dbReference type="Gene3D" id="1.10.760.10">
    <property type="entry name" value="Cytochrome c-like domain"/>
    <property type="match status" value="2"/>
</dbReference>